<evidence type="ECO:0000256" key="1">
    <source>
        <dbReference type="SAM" id="MobiDB-lite"/>
    </source>
</evidence>
<dbReference type="Proteomes" id="UP000633365">
    <property type="component" value="Unassembled WGS sequence"/>
</dbReference>
<proteinExistence type="predicted"/>
<feature type="region of interest" description="Disordered" evidence="1">
    <location>
        <begin position="1"/>
        <end position="54"/>
    </location>
</feature>
<comment type="caution">
    <text evidence="2">The sequence shown here is derived from an EMBL/GenBank/DDBJ whole genome shotgun (WGS) entry which is preliminary data.</text>
</comment>
<feature type="compositionally biased region" description="Low complexity" evidence="1">
    <location>
        <begin position="28"/>
        <end position="51"/>
    </location>
</feature>
<dbReference type="AlphaFoldDB" id="A0A934WSW0"/>
<accession>A0A934WSW0</accession>
<protein>
    <submittedName>
        <fullName evidence="2">Uncharacterized protein</fullName>
    </submittedName>
</protein>
<sequence length="246" mass="26488">ALTACGRKISKNGDAPAPVSSAADNNQTSSVTESVTSTPASSAADTSSAPVGSNVKVEASKNSKASDGIKVEGIPFFDEYSKNVYLLITNDSGKDCNLDINVDFFKDGKIVGTTSNYIDAVAKGTTVCEEFSCDEDFNSYEYKVDASDLSSYEVPVDQDLALEVSQLTDKVIVSLTNNGKTPANYVWYDVFFYKNGKLVDHNNNYCYDDDSEIKPGATVRSECSTYVEGGFDDAKVYFHGEGNNNS</sequence>
<reference evidence="2" key="1">
    <citation type="submission" date="2021-01" db="EMBL/GenBank/DDBJ databases">
        <title>Genome public.</title>
        <authorList>
            <person name="Liu C."/>
            <person name="Sun Q."/>
        </authorList>
    </citation>
    <scope>NUCLEOTIDE SEQUENCE</scope>
    <source>
        <strain evidence="2">M6</strain>
    </source>
</reference>
<feature type="non-terminal residue" evidence="2">
    <location>
        <position position="1"/>
    </location>
</feature>
<dbReference type="EMBL" id="JAEQMG010000125">
    <property type="protein sequence ID" value="MBK6089319.1"/>
    <property type="molecule type" value="Genomic_DNA"/>
</dbReference>
<evidence type="ECO:0000313" key="3">
    <source>
        <dbReference type="Proteomes" id="UP000633365"/>
    </source>
</evidence>
<name>A0A934WSW0_9FIRM</name>
<evidence type="ECO:0000313" key="2">
    <source>
        <dbReference type="EMBL" id="MBK6089319.1"/>
    </source>
</evidence>
<gene>
    <name evidence="2" type="ORF">JKK62_11825</name>
</gene>
<keyword evidence="3" id="KW-1185">Reference proteome</keyword>
<organism evidence="2 3">
    <name type="scientific">Ruminococcus difficilis</name>
    <dbReference type="NCBI Taxonomy" id="2763069"/>
    <lineage>
        <taxon>Bacteria</taxon>
        <taxon>Bacillati</taxon>
        <taxon>Bacillota</taxon>
        <taxon>Clostridia</taxon>
        <taxon>Eubacteriales</taxon>
        <taxon>Oscillospiraceae</taxon>
        <taxon>Ruminococcus</taxon>
    </lineage>
</organism>
<dbReference type="RefSeq" id="WP_201428064.1">
    <property type="nucleotide sequence ID" value="NZ_JAEQMG010000125.1"/>
</dbReference>